<feature type="domain" description="Isochorismatase-like" evidence="8">
    <location>
        <begin position="5"/>
        <end position="168"/>
    </location>
</feature>
<evidence type="ECO:0000313" key="10">
    <source>
        <dbReference type="Proteomes" id="UP000886796"/>
    </source>
</evidence>
<reference evidence="9" key="2">
    <citation type="journal article" date="2021" name="PeerJ">
        <title>Extensive microbial diversity within the chicken gut microbiome revealed by metagenomics and culture.</title>
        <authorList>
            <person name="Gilroy R."/>
            <person name="Ravi A."/>
            <person name="Getino M."/>
            <person name="Pursley I."/>
            <person name="Horton D.L."/>
            <person name="Alikhan N.F."/>
            <person name="Baker D."/>
            <person name="Gharbi K."/>
            <person name="Hall N."/>
            <person name="Watson M."/>
            <person name="Adriaenssens E.M."/>
            <person name="Foster-Nyarko E."/>
            <person name="Jarju S."/>
            <person name="Secka A."/>
            <person name="Antonio M."/>
            <person name="Oren A."/>
            <person name="Chaudhuri R.R."/>
            <person name="La Ragione R."/>
            <person name="Hildebrand F."/>
            <person name="Pallen M.J."/>
        </authorList>
    </citation>
    <scope>NUCLEOTIDE SEQUENCE</scope>
    <source>
        <strain evidence="9">13361</strain>
    </source>
</reference>
<keyword evidence="4 9" id="KW-0378">Hydrolase</keyword>
<evidence type="ECO:0000259" key="8">
    <source>
        <dbReference type="Pfam" id="PF00857"/>
    </source>
</evidence>
<evidence type="ECO:0000256" key="5">
    <source>
        <dbReference type="ARBA" id="ARBA00037900"/>
    </source>
</evidence>
<evidence type="ECO:0000313" key="9">
    <source>
        <dbReference type="EMBL" id="HIQ67589.1"/>
    </source>
</evidence>
<comment type="similarity">
    <text evidence="1">Belongs to the isochorismatase family.</text>
</comment>
<dbReference type="GO" id="GO:0019363">
    <property type="term" value="P:pyridine nucleotide biosynthetic process"/>
    <property type="evidence" value="ECO:0007669"/>
    <property type="project" value="UniProtKB-KW"/>
</dbReference>
<evidence type="ECO:0000256" key="2">
    <source>
        <dbReference type="ARBA" id="ARBA00022642"/>
    </source>
</evidence>
<keyword evidence="2" id="KW-0662">Pyridine nucleotide biosynthesis</keyword>
<dbReference type="CDD" id="cd00431">
    <property type="entry name" value="cysteine_hydrolases"/>
    <property type="match status" value="1"/>
</dbReference>
<dbReference type="Proteomes" id="UP000886796">
    <property type="component" value="Unassembled WGS sequence"/>
</dbReference>
<evidence type="ECO:0000256" key="7">
    <source>
        <dbReference type="ARBA" id="ARBA00043224"/>
    </source>
</evidence>
<dbReference type="PANTHER" id="PTHR11080">
    <property type="entry name" value="PYRAZINAMIDASE/NICOTINAMIDASE"/>
    <property type="match status" value="1"/>
</dbReference>
<dbReference type="GO" id="GO:0008936">
    <property type="term" value="F:nicotinamidase activity"/>
    <property type="evidence" value="ECO:0007669"/>
    <property type="project" value="UniProtKB-EC"/>
</dbReference>
<accession>A0A9D0Z1T5</accession>
<dbReference type="GO" id="GO:0046872">
    <property type="term" value="F:metal ion binding"/>
    <property type="evidence" value="ECO:0007669"/>
    <property type="project" value="UniProtKB-KW"/>
</dbReference>
<comment type="pathway">
    <text evidence="5">Cofactor biosynthesis; nicotinate biosynthesis; nicotinate from nicotinamide: step 1/1.</text>
</comment>
<dbReference type="EC" id="3.5.1.19" evidence="6"/>
<evidence type="ECO:0000256" key="6">
    <source>
        <dbReference type="ARBA" id="ARBA00039017"/>
    </source>
</evidence>
<dbReference type="AlphaFoldDB" id="A0A9D0Z1T5"/>
<dbReference type="Pfam" id="PF00857">
    <property type="entry name" value="Isochorismatase"/>
    <property type="match status" value="1"/>
</dbReference>
<name>A0A9D0Z1T5_9FIRM</name>
<evidence type="ECO:0000256" key="4">
    <source>
        <dbReference type="ARBA" id="ARBA00022801"/>
    </source>
</evidence>
<proteinExistence type="inferred from homology"/>
<dbReference type="InterPro" id="IPR052347">
    <property type="entry name" value="Isochorismatase_Nicotinamidase"/>
</dbReference>
<evidence type="ECO:0000256" key="1">
    <source>
        <dbReference type="ARBA" id="ARBA00006336"/>
    </source>
</evidence>
<dbReference type="InterPro" id="IPR036380">
    <property type="entry name" value="Isochorismatase-like_sf"/>
</dbReference>
<dbReference type="EMBL" id="DVFK01000055">
    <property type="protein sequence ID" value="HIQ67589.1"/>
    <property type="molecule type" value="Genomic_DNA"/>
</dbReference>
<gene>
    <name evidence="9" type="ORF">IAB74_03655</name>
</gene>
<comment type="caution">
    <text evidence="9">The sequence shown here is derived from an EMBL/GenBank/DDBJ whole genome shotgun (WGS) entry which is preliminary data.</text>
</comment>
<dbReference type="PANTHER" id="PTHR11080:SF2">
    <property type="entry name" value="LD05707P"/>
    <property type="match status" value="1"/>
</dbReference>
<keyword evidence="3" id="KW-0479">Metal-binding</keyword>
<evidence type="ECO:0000256" key="3">
    <source>
        <dbReference type="ARBA" id="ARBA00022723"/>
    </source>
</evidence>
<dbReference type="InterPro" id="IPR000868">
    <property type="entry name" value="Isochorismatase-like_dom"/>
</dbReference>
<reference evidence="9" key="1">
    <citation type="submission" date="2020-10" db="EMBL/GenBank/DDBJ databases">
        <authorList>
            <person name="Gilroy R."/>
        </authorList>
    </citation>
    <scope>NUCLEOTIDE SEQUENCE</scope>
    <source>
        <strain evidence="9">13361</strain>
    </source>
</reference>
<protein>
    <recommendedName>
        <fullName evidence="6">nicotinamidase</fullName>
        <ecNumber evidence="6">3.5.1.19</ecNumber>
    </recommendedName>
    <alternativeName>
        <fullName evidence="7">Nicotinamide deamidase</fullName>
    </alternativeName>
</protein>
<dbReference type="SUPFAM" id="SSF52499">
    <property type="entry name" value="Isochorismatase-like hydrolases"/>
    <property type="match status" value="1"/>
</dbReference>
<organism evidence="9 10">
    <name type="scientific">Candidatus Faecousia excrementigallinarum</name>
    <dbReference type="NCBI Taxonomy" id="2840806"/>
    <lineage>
        <taxon>Bacteria</taxon>
        <taxon>Bacillati</taxon>
        <taxon>Bacillota</taxon>
        <taxon>Clostridia</taxon>
        <taxon>Eubacteriales</taxon>
        <taxon>Oscillospiraceae</taxon>
        <taxon>Faecousia</taxon>
    </lineage>
</organism>
<dbReference type="Gene3D" id="3.40.50.850">
    <property type="entry name" value="Isochorismatase-like"/>
    <property type="match status" value="1"/>
</dbReference>
<sequence length="174" mass="18677">MKHFLIVVDMQKDFVDGALGTREAQTIVPAVAEKIRSFSGEIFATLDTHGADYLSTKEGQALPVPHCIKGTPGWELNTQVAAALDEKGYTPVEKPTFGSLVLPELIRKSAGEEAFSVELIGLCTDICVVSNALLLKANFPQQDILVDSTCCAGVTPQSHDAALATMKMCQIQVK</sequence>